<evidence type="ECO:0000313" key="2">
    <source>
        <dbReference type="Proteomes" id="UP000198670"/>
    </source>
</evidence>
<dbReference type="SUPFAM" id="SSF51445">
    <property type="entry name" value="(Trans)glycosidases"/>
    <property type="match status" value="1"/>
</dbReference>
<evidence type="ECO:0000313" key="1">
    <source>
        <dbReference type="EMBL" id="SFJ37684.1"/>
    </source>
</evidence>
<dbReference type="STRING" id="1477437.SAMN05444682_109126"/>
<organism evidence="1 2">
    <name type="scientific">Parapedobacter indicus</name>
    <dbReference type="NCBI Taxonomy" id="1477437"/>
    <lineage>
        <taxon>Bacteria</taxon>
        <taxon>Pseudomonadati</taxon>
        <taxon>Bacteroidota</taxon>
        <taxon>Sphingobacteriia</taxon>
        <taxon>Sphingobacteriales</taxon>
        <taxon>Sphingobacteriaceae</taxon>
        <taxon>Parapedobacter</taxon>
    </lineage>
</organism>
<dbReference type="InterPro" id="IPR051923">
    <property type="entry name" value="Glycosyl_Hydrolase_39"/>
</dbReference>
<dbReference type="AlphaFoldDB" id="A0A1I3QU25"/>
<reference evidence="1 2" key="1">
    <citation type="submission" date="2016-10" db="EMBL/GenBank/DDBJ databases">
        <authorList>
            <person name="de Groot N.N."/>
        </authorList>
    </citation>
    <scope>NUCLEOTIDE SEQUENCE [LARGE SCALE GENOMIC DNA]</scope>
    <source>
        <strain evidence="1 2">RK1</strain>
    </source>
</reference>
<dbReference type="EMBL" id="FOQO01000009">
    <property type="protein sequence ID" value="SFJ37684.1"/>
    <property type="molecule type" value="Genomic_DNA"/>
</dbReference>
<dbReference type="PANTHER" id="PTHR12631:SF10">
    <property type="entry name" value="BETA-XYLOSIDASE-LIKE PROTEIN-RELATED"/>
    <property type="match status" value="1"/>
</dbReference>
<proteinExistence type="predicted"/>
<dbReference type="Gene3D" id="3.20.20.80">
    <property type="entry name" value="Glycosidases"/>
    <property type="match status" value="1"/>
</dbReference>
<gene>
    <name evidence="1" type="ORF">SAMN05444682_109126</name>
</gene>
<evidence type="ECO:0008006" key="3">
    <source>
        <dbReference type="Google" id="ProtNLM"/>
    </source>
</evidence>
<dbReference type="Proteomes" id="UP000198670">
    <property type="component" value="Unassembled WGS sequence"/>
</dbReference>
<accession>A0A1I3QU25</accession>
<keyword evidence="2" id="KW-1185">Reference proteome</keyword>
<protein>
    <recommendedName>
        <fullName evidence="3">Glycoside hydrolase family 42 N-terminal domain-containing protein</fullName>
    </recommendedName>
</protein>
<name>A0A1I3QU25_9SPHI</name>
<dbReference type="GO" id="GO:0004553">
    <property type="term" value="F:hydrolase activity, hydrolyzing O-glycosyl compounds"/>
    <property type="evidence" value="ECO:0007669"/>
    <property type="project" value="TreeGrafter"/>
</dbReference>
<dbReference type="InterPro" id="IPR017853">
    <property type="entry name" value="GH"/>
</dbReference>
<dbReference type="PANTHER" id="PTHR12631">
    <property type="entry name" value="ALPHA-L-IDURONIDASE"/>
    <property type="match status" value="1"/>
</dbReference>
<sequence>MGQYMKLNKIMFVELFIYLLVICVNFSNCTGNPTSKSTDDGNIEVLSSTDSIPFRNMIGINGFDWEYTNGTAFNQQKFELIKTFTGFRQYLDWDRIEVREGFYRFSYDDIYRKNKQQGIVTLTCLQTIPRWFREKYYSDEYDRKKAYGSLRDYIMVPKGADKRDPASYVDFAKLGFQVAARYGKNANINPTLVKAVTWGDVPDVKIGLGTLEYIECGNEPNKDWSGPNAQQTPEEYAAQLSAFYDGHMGTLGEGVGVKSADPSMKVVMAGIASPDLKWVDRMITWCKENRAKDGSYTLCFDVINYHQYSSVRAGQYWGNNPDLSKNHGVAPELSSVGKAAIDFINLSREKADGIEVWVTECGFDVNERSIKRALPIGNKTTIDTQADWILRTALLYSRVGINRVFFYMLNDVSKNSQVQYNSSGLIEAGRRRPSADFLLQARNLIGDYFYSGTINNDPIVDVYSLEDEKIYVLTVPDQIGREEDYTLKLPGISEVRIHHPQQGSNEMMTESRAIGDDGLQLKVTETPVFVEVVR</sequence>